<evidence type="ECO:0000256" key="5">
    <source>
        <dbReference type="ARBA" id="ARBA00022840"/>
    </source>
</evidence>
<dbReference type="PANTHER" id="PTHR45992">
    <property type="entry name" value="EUKARYOTIC ELONGATION FACTOR 2 KINASE-RELATED"/>
    <property type="match status" value="1"/>
</dbReference>
<keyword evidence="4" id="KW-0418">Kinase</keyword>
<dbReference type="SUPFAM" id="SSF56112">
    <property type="entry name" value="Protein kinase-like (PK-like)"/>
    <property type="match status" value="1"/>
</dbReference>
<keyword evidence="5" id="KW-0067">ATP-binding</keyword>
<dbReference type="STRING" id="3088.A0A383WCS4"/>
<protein>
    <recommendedName>
        <fullName evidence="6">Alpha-type protein kinase domain-containing protein</fullName>
    </recommendedName>
</protein>
<evidence type="ECO:0000259" key="6">
    <source>
        <dbReference type="PROSITE" id="PS51158"/>
    </source>
</evidence>
<dbReference type="AlphaFoldDB" id="A0A383WCS4"/>
<keyword evidence="3" id="KW-0547">Nucleotide-binding</keyword>
<evidence type="ECO:0000256" key="1">
    <source>
        <dbReference type="ARBA" id="ARBA00022527"/>
    </source>
</evidence>
<gene>
    <name evidence="7" type="ORF">BQ4739_LOCUS15307</name>
</gene>
<organism evidence="7 8">
    <name type="scientific">Tetradesmus obliquus</name>
    <name type="common">Green alga</name>
    <name type="synonym">Acutodesmus obliquus</name>
    <dbReference type="NCBI Taxonomy" id="3088"/>
    <lineage>
        <taxon>Eukaryota</taxon>
        <taxon>Viridiplantae</taxon>
        <taxon>Chlorophyta</taxon>
        <taxon>core chlorophytes</taxon>
        <taxon>Chlorophyceae</taxon>
        <taxon>CS clade</taxon>
        <taxon>Sphaeropleales</taxon>
        <taxon>Scenedesmaceae</taxon>
        <taxon>Tetradesmus</taxon>
    </lineage>
</organism>
<dbReference type="Proteomes" id="UP000256970">
    <property type="component" value="Unassembled WGS sequence"/>
</dbReference>
<dbReference type="Gene3D" id="3.20.200.10">
    <property type="entry name" value="MHCK/EF2 kinase"/>
    <property type="match status" value="1"/>
</dbReference>
<dbReference type="GO" id="GO:0004674">
    <property type="term" value="F:protein serine/threonine kinase activity"/>
    <property type="evidence" value="ECO:0007669"/>
    <property type="project" value="UniProtKB-KW"/>
</dbReference>
<dbReference type="EMBL" id="FNXT01001222">
    <property type="protein sequence ID" value="SZX74992.1"/>
    <property type="molecule type" value="Genomic_DNA"/>
</dbReference>
<feature type="domain" description="Alpha-type protein kinase" evidence="6">
    <location>
        <begin position="1"/>
        <end position="187"/>
    </location>
</feature>
<proteinExistence type="predicted"/>
<evidence type="ECO:0000256" key="2">
    <source>
        <dbReference type="ARBA" id="ARBA00022679"/>
    </source>
</evidence>
<accession>A0A383WCS4</accession>
<dbReference type="GO" id="GO:0005524">
    <property type="term" value="F:ATP binding"/>
    <property type="evidence" value="ECO:0007669"/>
    <property type="project" value="UniProtKB-KW"/>
</dbReference>
<keyword evidence="8" id="KW-1185">Reference proteome</keyword>
<dbReference type="Pfam" id="PF02816">
    <property type="entry name" value="Alpha_kinase"/>
    <property type="match status" value="1"/>
</dbReference>
<reference evidence="7 8" key="1">
    <citation type="submission" date="2016-10" db="EMBL/GenBank/DDBJ databases">
        <authorList>
            <person name="Cai Z."/>
        </authorList>
    </citation>
    <scope>NUCLEOTIDE SEQUENCE [LARGE SCALE GENOMIC DNA]</scope>
</reference>
<keyword evidence="1" id="KW-0723">Serine/threonine-protein kinase</keyword>
<keyword evidence="2" id="KW-0808">Transferase</keyword>
<dbReference type="PANTHER" id="PTHR45992:SF11">
    <property type="entry name" value="ALPHA-TYPE PROTEIN KINASE DOMAIN-CONTAINING PROTEIN"/>
    <property type="match status" value="1"/>
</dbReference>
<dbReference type="InterPro" id="IPR051852">
    <property type="entry name" value="Alpha-type_PK"/>
</dbReference>
<evidence type="ECO:0000313" key="7">
    <source>
        <dbReference type="EMBL" id="SZX74992.1"/>
    </source>
</evidence>
<evidence type="ECO:0000256" key="4">
    <source>
        <dbReference type="ARBA" id="ARBA00022777"/>
    </source>
</evidence>
<evidence type="ECO:0000313" key="8">
    <source>
        <dbReference type="Proteomes" id="UP000256970"/>
    </source>
</evidence>
<evidence type="ECO:0000256" key="3">
    <source>
        <dbReference type="ARBA" id="ARBA00022741"/>
    </source>
</evidence>
<sequence length="242" mass="27338">MVRVRYVAKGVYTNGPRPCVCKWFKTGAVYEDTYFEKDLKAVDKAQEIIDAWNALNISNTIHLNRPEVWVFDRDSRRPGQKTLTEPFINNYTKFNSNSGWACSTDGWCEVMQALSHFSYHRSGGQLVLCDLQGGMLSRGRGAVLTDPVIMSRSRSYGVTHLGPDGISTFFARHSCSRCCQAHWTQPRNTAVHYQLSSCTTMEMGTEWHLNGGGGQRCCYGDAIYEDDEEDHYNSDSSDGQSW</sequence>
<dbReference type="PROSITE" id="PS51158">
    <property type="entry name" value="ALPHA_KINASE"/>
    <property type="match status" value="1"/>
</dbReference>
<dbReference type="SMART" id="SM00811">
    <property type="entry name" value="Alpha_kinase"/>
    <property type="match status" value="1"/>
</dbReference>
<dbReference type="InterPro" id="IPR004166">
    <property type="entry name" value="a-kinase_dom"/>
</dbReference>
<dbReference type="InterPro" id="IPR011009">
    <property type="entry name" value="Kinase-like_dom_sf"/>
</dbReference>
<name>A0A383WCS4_TETOB</name>